<name>A0A1F5MHV4_9BACT</name>
<sequence length="607" mass="68664">MSTIEFIQRFAEKRQDGRLKNPGVVVIEFGGGHCNKAGEASCRDFCAVPNGKFYDPELDPSLDMLSNQFKAVAKLKPAIVSIVPNGEAVIPYQKSNTSWGEVFSQQEQGNVSKEQVSALAAYYSKRYKTDSVSLDQAMSPAEKMAVSIALGKNIGLSLSLTTNGSFLNKELLKLYRGMGLDYMNLSYHPNKPFDPEDYDPMLEHLIVRANEAIEVGVVPTITYVLTRQNADTFVALADYVTEHDIFFGVGIANARGGEFSTNNKSVEPTSEQVKMVFRRLLARRLFADRHIRTTIPYLLLAPFVRNWVCDQSTDFFHLSVEEVEGKLQPKINVCSEVRDDKPISLENFLNKDGLDTESYLKWRANVMKDSEHGCKTCTHQCYFESETRGTLDLGMGIDKWDLYTTAGKGARQRYTSRHPLRPTVSSRADFQKPYLWESLLQGATRIIASLKNNPYWQETFERSSVDYELFLGECTSDATSPQVIDALVREEQKDEQIRVWNLEKGSAVKRSPTFSTAREWHDANYLQSRLFRAAYLPFQKSGQEAGIAIPTVHFRGILNHESPLDFLREIEDTLAGKRKQSILDSIKEGIYNVYQIIKALFKPAFAF</sequence>
<evidence type="ECO:0000256" key="2">
    <source>
        <dbReference type="ARBA" id="ARBA00022723"/>
    </source>
</evidence>
<dbReference type="InterPro" id="IPR013785">
    <property type="entry name" value="Aldolase_TIM"/>
</dbReference>
<keyword evidence="4" id="KW-0411">Iron-sulfur</keyword>
<dbReference type="AlphaFoldDB" id="A0A1F5MHV4"/>
<dbReference type="InterPro" id="IPR007197">
    <property type="entry name" value="rSAM"/>
</dbReference>
<dbReference type="GO" id="GO:0051536">
    <property type="term" value="F:iron-sulfur cluster binding"/>
    <property type="evidence" value="ECO:0007669"/>
    <property type="project" value="UniProtKB-KW"/>
</dbReference>
<protein>
    <recommendedName>
        <fullName evidence="5">Radical SAM core domain-containing protein</fullName>
    </recommendedName>
</protein>
<keyword evidence="1" id="KW-0949">S-adenosyl-L-methionine</keyword>
<dbReference type="GO" id="GO:0046872">
    <property type="term" value="F:metal ion binding"/>
    <property type="evidence" value="ECO:0007669"/>
    <property type="project" value="UniProtKB-KW"/>
</dbReference>
<organism evidence="6 7">
    <name type="scientific">Candidatus Daviesbacteria bacterium RIFCSPLOWO2_02_FULL_36_7</name>
    <dbReference type="NCBI Taxonomy" id="1797792"/>
    <lineage>
        <taxon>Bacteria</taxon>
        <taxon>Candidatus Daviesiibacteriota</taxon>
    </lineage>
</organism>
<dbReference type="GO" id="GO:0003824">
    <property type="term" value="F:catalytic activity"/>
    <property type="evidence" value="ECO:0007669"/>
    <property type="project" value="InterPro"/>
</dbReference>
<evidence type="ECO:0000313" key="7">
    <source>
        <dbReference type="Proteomes" id="UP000178859"/>
    </source>
</evidence>
<evidence type="ECO:0000256" key="4">
    <source>
        <dbReference type="ARBA" id="ARBA00023014"/>
    </source>
</evidence>
<keyword evidence="2" id="KW-0479">Metal-binding</keyword>
<proteinExistence type="predicted"/>
<gene>
    <name evidence="6" type="ORF">A3I48_04180</name>
</gene>
<accession>A0A1F5MHV4</accession>
<dbReference type="SUPFAM" id="SSF102114">
    <property type="entry name" value="Radical SAM enzymes"/>
    <property type="match status" value="1"/>
</dbReference>
<evidence type="ECO:0000259" key="5">
    <source>
        <dbReference type="PROSITE" id="PS51918"/>
    </source>
</evidence>
<evidence type="ECO:0000313" key="6">
    <source>
        <dbReference type="EMBL" id="OGE64938.1"/>
    </source>
</evidence>
<evidence type="ECO:0000256" key="1">
    <source>
        <dbReference type="ARBA" id="ARBA00022691"/>
    </source>
</evidence>
<dbReference type="InterPro" id="IPR058240">
    <property type="entry name" value="rSAM_sf"/>
</dbReference>
<feature type="domain" description="Radical SAM core" evidence="5">
    <location>
        <begin position="19"/>
        <end position="292"/>
    </location>
</feature>
<comment type="caution">
    <text evidence="6">The sequence shown here is derived from an EMBL/GenBank/DDBJ whole genome shotgun (WGS) entry which is preliminary data.</text>
</comment>
<dbReference type="Gene3D" id="3.20.20.70">
    <property type="entry name" value="Aldolase class I"/>
    <property type="match status" value="1"/>
</dbReference>
<reference evidence="6 7" key="1">
    <citation type="journal article" date="2016" name="Nat. Commun.">
        <title>Thousands of microbial genomes shed light on interconnected biogeochemical processes in an aquifer system.</title>
        <authorList>
            <person name="Anantharaman K."/>
            <person name="Brown C.T."/>
            <person name="Hug L.A."/>
            <person name="Sharon I."/>
            <person name="Castelle C.J."/>
            <person name="Probst A.J."/>
            <person name="Thomas B.C."/>
            <person name="Singh A."/>
            <person name="Wilkins M.J."/>
            <person name="Karaoz U."/>
            <person name="Brodie E.L."/>
            <person name="Williams K.H."/>
            <person name="Hubbard S.S."/>
            <person name="Banfield J.F."/>
        </authorList>
    </citation>
    <scope>NUCLEOTIDE SEQUENCE [LARGE SCALE GENOMIC DNA]</scope>
</reference>
<dbReference type="Proteomes" id="UP000178859">
    <property type="component" value="Unassembled WGS sequence"/>
</dbReference>
<evidence type="ECO:0000256" key="3">
    <source>
        <dbReference type="ARBA" id="ARBA00023004"/>
    </source>
</evidence>
<keyword evidence="3" id="KW-0408">Iron</keyword>
<dbReference type="EMBL" id="MFDT01000017">
    <property type="protein sequence ID" value="OGE64938.1"/>
    <property type="molecule type" value="Genomic_DNA"/>
</dbReference>
<dbReference type="PROSITE" id="PS51918">
    <property type="entry name" value="RADICAL_SAM"/>
    <property type="match status" value="1"/>
</dbReference>